<dbReference type="InterPro" id="IPR052579">
    <property type="entry name" value="Zinc_finger_SWIM"/>
</dbReference>
<dbReference type="HOGENOM" id="CLU_559752_0_0_1"/>
<evidence type="ECO:0008006" key="3">
    <source>
        <dbReference type="Google" id="ProtNLM"/>
    </source>
</evidence>
<feature type="non-terminal residue" evidence="1">
    <location>
        <position position="488"/>
    </location>
</feature>
<gene>
    <name evidence="1" type="ORF">F443_20389</name>
</gene>
<evidence type="ECO:0000313" key="2">
    <source>
        <dbReference type="Proteomes" id="UP000018721"/>
    </source>
</evidence>
<protein>
    <recommendedName>
        <fullName evidence="3">SWIM-type domain-containing protein</fullName>
    </recommendedName>
</protein>
<dbReference type="eggNOG" id="ENOG502SSDZ">
    <property type="taxonomic scope" value="Eukaryota"/>
</dbReference>
<comment type="caution">
    <text evidence="1">The sequence shown here is derived from an EMBL/GenBank/DDBJ whole genome shotgun (WGS) entry which is preliminary data.</text>
</comment>
<name>V9E1D0_PHYNI</name>
<dbReference type="EMBL" id="ANIZ01003552">
    <property type="protein sequence ID" value="ETI32874.1"/>
    <property type="molecule type" value="Genomic_DNA"/>
</dbReference>
<accession>V9E1D0</accession>
<dbReference type="PANTHER" id="PTHR31569">
    <property type="entry name" value="SWIM-TYPE DOMAIN-CONTAINING PROTEIN"/>
    <property type="match status" value="1"/>
</dbReference>
<evidence type="ECO:0000313" key="1">
    <source>
        <dbReference type="EMBL" id="ETI32874.1"/>
    </source>
</evidence>
<keyword evidence="2" id="KW-1185">Reference proteome</keyword>
<reference evidence="1 2" key="1">
    <citation type="submission" date="2013-11" db="EMBL/GenBank/DDBJ databases">
        <title>The Genome Sequence of Phytophthora parasitica P1569.</title>
        <authorList>
            <consortium name="The Broad Institute Genomics Platform"/>
            <person name="Russ C."/>
            <person name="Tyler B."/>
            <person name="Panabieres F."/>
            <person name="Shan W."/>
            <person name="Tripathy S."/>
            <person name="Grunwald N."/>
            <person name="Machado M."/>
            <person name="Johnson C.S."/>
            <person name="Arredondo F."/>
            <person name="Hong C."/>
            <person name="Coffey M."/>
            <person name="Young S.K."/>
            <person name="Zeng Q."/>
            <person name="Gargeya S."/>
            <person name="Fitzgerald M."/>
            <person name="Abouelleil A."/>
            <person name="Alvarado L."/>
            <person name="Chapman S.B."/>
            <person name="Gainer-Dewar J."/>
            <person name="Goldberg J."/>
            <person name="Griggs A."/>
            <person name="Gujja S."/>
            <person name="Hansen M."/>
            <person name="Howarth C."/>
            <person name="Imamovic A."/>
            <person name="Ireland A."/>
            <person name="Larimer J."/>
            <person name="McCowan C."/>
            <person name="Murphy C."/>
            <person name="Pearson M."/>
            <person name="Poon T.W."/>
            <person name="Priest M."/>
            <person name="Roberts A."/>
            <person name="Saif S."/>
            <person name="Shea T."/>
            <person name="Sykes S."/>
            <person name="Wortman J."/>
            <person name="Nusbaum C."/>
            <person name="Birren B."/>
        </authorList>
    </citation>
    <scope>NUCLEOTIDE SEQUENCE [LARGE SCALE GENOMIC DNA]</scope>
    <source>
        <strain evidence="1 2">P1569</strain>
    </source>
</reference>
<dbReference type="AlphaFoldDB" id="V9E1D0"/>
<sequence>MPGMMAGGNDSDNSYERELSDIMEYLDSGKRGIHPPFSACTSQISTTSGISSQLSAQPRQSDVETTREYALSNNGDAENAAIVELESSCILVTEEGAFMRGFQSWFDSWGDFFSAADAHCGSTYQLLPRRSSYQSDTRNKKLMSKGVLENDPRIILVDSFDKYSYTLMCTHGIKKRATQKGKRQRRIIRYLGYTAQVNGVVTRNADNEWKVHATWHGSHNHLRSERLYQYYAENRRIKDPQVLRQIADMKSAGADAKGILDYLRRNTDVTIEKKQAVKASCHLMMKSRNALEYKKYKDTMLGLLGGNTSDQFYKYCQANWELCKDEWVDYHRDNVPHLSNHTNNRIECGWVKLKQKVKREYTIDEMLATIIMLQEWSEDSYVKEFTALGTRQTPLQEDAVDPELSALAVQLSPHAYRIVAKQYRFAISDPAQYCIDASTPGKALLHMEGVEDGERHVVNTQTFQGGCVFMQTLLLPCRHVMRLRLVVR</sequence>
<dbReference type="Proteomes" id="UP000018721">
    <property type="component" value="Unassembled WGS sequence"/>
</dbReference>
<organism evidence="1 2">
    <name type="scientific">Phytophthora nicotianae P1569</name>
    <dbReference type="NCBI Taxonomy" id="1317065"/>
    <lineage>
        <taxon>Eukaryota</taxon>
        <taxon>Sar</taxon>
        <taxon>Stramenopiles</taxon>
        <taxon>Oomycota</taxon>
        <taxon>Peronosporomycetes</taxon>
        <taxon>Peronosporales</taxon>
        <taxon>Peronosporaceae</taxon>
        <taxon>Phytophthora</taxon>
    </lineage>
</organism>
<proteinExistence type="predicted"/>
<dbReference type="PANTHER" id="PTHR31569:SF4">
    <property type="entry name" value="SWIM-TYPE DOMAIN-CONTAINING PROTEIN"/>
    <property type="match status" value="1"/>
</dbReference>